<evidence type="ECO:0000313" key="2">
    <source>
        <dbReference type="Proteomes" id="UP000007319"/>
    </source>
</evidence>
<dbReference type="AlphaFoldDB" id="A0A9P1NRN4"/>
<evidence type="ECO:0000313" key="1">
    <source>
        <dbReference type="EMBL" id="CCD02811.1"/>
    </source>
</evidence>
<accession>A0A9P1NRN4</accession>
<protein>
    <submittedName>
        <fullName evidence="1">Uncharacterized protein</fullName>
    </submittedName>
</protein>
<geneLocation type="plasmid" evidence="1 2">
    <name>AZOBR_p3</name>
</geneLocation>
<name>A0A9P1NRN4_9PROT</name>
<organism evidence="1 2">
    <name type="scientific">Azospirillum baldaniorum</name>
    <dbReference type="NCBI Taxonomy" id="1064539"/>
    <lineage>
        <taxon>Bacteria</taxon>
        <taxon>Pseudomonadati</taxon>
        <taxon>Pseudomonadota</taxon>
        <taxon>Alphaproteobacteria</taxon>
        <taxon>Rhodospirillales</taxon>
        <taxon>Azospirillaceae</taxon>
        <taxon>Azospirillum</taxon>
    </lineage>
</organism>
<dbReference type="Proteomes" id="UP000007319">
    <property type="component" value="Plasmid AZOBR_p3"/>
</dbReference>
<keyword evidence="1" id="KW-0614">Plasmid</keyword>
<dbReference type="EMBL" id="HE577330">
    <property type="protein sequence ID" value="CCD02811.1"/>
    <property type="molecule type" value="Genomic_DNA"/>
</dbReference>
<gene>
    <name evidence="1" type="ORF">AZOBR_p340049</name>
</gene>
<dbReference type="KEGG" id="abs:AZOBR_p340049"/>
<keyword evidence="2" id="KW-1185">Reference proteome</keyword>
<dbReference type="Pfam" id="PF20137">
    <property type="entry name" value="BubE"/>
    <property type="match status" value="1"/>
</dbReference>
<proteinExistence type="predicted"/>
<dbReference type="InterPro" id="IPR045384">
    <property type="entry name" value="DUF6527"/>
</dbReference>
<sequence>MHQIAMDTPFRNGARWIWDGNAAAPTFSPSIRIAVDHCCTGQEGKDCWCTFETRIGWKPPVACGVCHYFIRSGRIEFSGDSSHTLAGQTVDLPHIPADKLD</sequence>
<reference evidence="1 2" key="1">
    <citation type="journal article" date="2011" name="PLoS Genet.">
        <title>Azospirillum genomes reveal transition of bacteria from aquatic to terrestrial environments.</title>
        <authorList>
            <person name="Wisniewski-Dye F."/>
            <person name="Borziak K."/>
            <person name="Khalsa-Moyers G."/>
            <person name="Alexandre G."/>
            <person name="Sukharnikov L.O."/>
            <person name="Wuichet K."/>
            <person name="Hurst G.B."/>
            <person name="McDonald W.H."/>
            <person name="Robertson J.S."/>
            <person name="Barbe V."/>
            <person name="Calteau A."/>
            <person name="Rouy Z."/>
            <person name="Mangenot S."/>
            <person name="Prigent-Combaret C."/>
            <person name="Normand P."/>
            <person name="Boyer M."/>
            <person name="Siguier P."/>
            <person name="Dessaux Y."/>
            <person name="Elmerich C."/>
            <person name="Condemine G."/>
            <person name="Krishnen G."/>
            <person name="Kennedy I."/>
            <person name="Paterson A.H."/>
            <person name="Gonzalez V."/>
            <person name="Mavingui P."/>
            <person name="Zhulin I.B."/>
        </authorList>
    </citation>
    <scope>NUCLEOTIDE SEQUENCE [LARGE SCALE GENOMIC DNA]</scope>
    <source>
        <strain evidence="1 2">Sp245</strain>
    </source>
</reference>